<feature type="domain" description="C2H2-type" evidence="9">
    <location>
        <begin position="323"/>
        <end position="350"/>
    </location>
</feature>
<evidence type="ECO:0000256" key="7">
    <source>
        <dbReference type="SAM" id="MobiDB-lite"/>
    </source>
</evidence>
<dbReference type="Pfam" id="PF00651">
    <property type="entry name" value="BTB"/>
    <property type="match status" value="1"/>
</dbReference>
<dbReference type="EMBL" id="JH430824">
    <property type="status" value="NOT_ANNOTATED_CDS"/>
    <property type="molecule type" value="Genomic_DNA"/>
</dbReference>
<dbReference type="GO" id="GO:0008270">
    <property type="term" value="F:zinc ion binding"/>
    <property type="evidence" value="ECO:0007669"/>
    <property type="project" value="UniProtKB-KW"/>
</dbReference>
<dbReference type="InterPro" id="IPR000210">
    <property type="entry name" value="BTB/POZ_dom"/>
</dbReference>
<evidence type="ECO:0000313" key="10">
    <source>
        <dbReference type="EnsemblMetazoa" id="SMAR001815-PA"/>
    </source>
</evidence>
<dbReference type="PROSITE" id="PS00028">
    <property type="entry name" value="ZINC_FINGER_C2H2_1"/>
    <property type="match status" value="3"/>
</dbReference>
<dbReference type="Gene3D" id="3.30.160.60">
    <property type="entry name" value="Classic Zinc Finger"/>
    <property type="match status" value="2"/>
</dbReference>
<dbReference type="FunFam" id="3.30.160.60:FF:000100">
    <property type="entry name" value="Zinc finger 45-like"/>
    <property type="match status" value="1"/>
</dbReference>
<dbReference type="InterPro" id="IPR051095">
    <property type="entry name" value="Dros_DevTransReg"/>
</dbReference>
<evidence type="ECO:0000259" key="8">
    <source>
        <dbReference type="PROSITE" id="PS50097"/>
    </source>
</evidence>
<dbReference type="Proteomes" id="UP000014500">
    <property type="component" value="Unassembled WGS sequence"/>
</dbReference>
<dbReference type="PANTHER" id="PTHR23110">
    <property type="entry name" value="BTB DOMAIN TRANSCRIPTION FACTOR"/>
    <property type="match status" value="1"/>
</dbReference>
<dbReference type="STRING" id="126957.T1ILI6"/>
<feature type="domain" description="BTB" evidence="8">
    <location>
        <begin position="31"/>
        <end position="96"/>
    </location>
</feature>
<evidence type="ECO:0000256" key="4">
    <source>
        <dbReference type="ARBA" id="ARBA00022833"/>
    </source>
</evidence>
<dbReference type="HOGENOM" id="CLU_011721_4_2_1"/>
<dbReference type="SMART" id="SM00355">
    <property type="entry name" value="ZnF_C2H2"/>
    <property type="match status" value="3"/>
</dbReference>
<evidence type="ECO:0000256" key="2">
    <source>
        <dbReference type="ARBA" id="ARBA00022737"/>
    </source>
</evidence>
<sequence length="426" mass="48402">MGSQQFSLRWKNHQTNLLTVFDQLLQNEAFVDVTLACDGLSIKAHKMVLSACSPYFQNLFIDNPCKHPIVILKDVKFVELKAIIDFMYKGEVNVSQDQLSMLLKTAETLQIKGLAEVTGNNCSEELRKSLSDLSNECVEDAQHAKNMSSEESDKSDNVIKDENNLPARKKRRLSKLNNSNNNDNENECKSENTKFSKTDETVDTSRRKNNLNVESKRRDVNNTSYSEGNDDLISVDCDRDKLIKGLNLQSDVKPSLEHFPKLKNPESAEGCPPHIANWAVQKFLSLPSVKTTNATPEPSTSTNVSNTDKNSIQLPDVAGQQSFKCTLCSKIFIDSKSLIEHSSLHLQRFECDVCGTCFANQRDLRRHEHRHIPIHLREPQFECQECGKRFHNQGSLVNHRNVHKERFKCDLCGHCSQSKVMLEKHK</sequence>
<evidence type="ECO:0000256" key="5">
    <source>
        <dbReference type="ARBA" id="ARBA00023242"/>
    </source>
</evidence>
<proteinExistence type="predicted"/>
<feature type="region of interest" description="Disordered" evidence="7">
    <location>
        <begin position="290"/>
        <end position="311"/>
    </location>
</feature>
<keyword evidence="5" id="KW-0539">Nucleus</keyword>
<evidence type="ECO:0000256" key="3">
    <source>
        <dbReference type="ARBA" id="ARBA00022771"/>
    </source>
</evidence>
<dbReference type="SMART" id="SM00225">
    <property type="entry name" value="BTB"/>
    <property type="match status" value="1"/>
</dbReference>
<dbReference type="EnsemblMetazoa" id="SMAR001815-RA">
    <property type="protein sequence ID" value="SMAR001815-PA"/>
    <property type="gene ID" value="SMAR001815"/>
</dbReference>
<keyword evidence="2" id="KW-0677">Repeat</keyword>
<dbReference type="CDD" id="cd18315">
    <property type="entry name" value="BTB_POZ_BAB-like"/>
    <property type="match status" value="1"/>
</dbReference>
<dbReference type="PROSITE" id="PS50157">
    <property type="entry name" value="ZINC_FINGER_C2H2_2"/>
    <property type="match status" value="3"/>
</dbReference>
<dbReference type="InterPro" id="IPR036236">
    <property type="entry name" value="Znf_C2H2_sf"/>
</dbReference>
<dbReference type="PANTHER" id="PTHR23110:SF109">
    <property type="entry name" value="FI07618P-RELATED"/>
    <property type="match status" value="1"/>
</dbReference>
<keyword evidence="3 6" id="KW-0863">Zinc-finger</keyword>
<dbReference type="Pfam" id="PF00096">
    <property type="entry name" value="zf-C2H2"/>
    <property type="match status" value="3"/>
</dbReference>
<dbReference type="InterPro" id="IPR011333">
    <property type="entry name" value="SKP1/BTB/POZ_sf"/>
</dbReference>
<evidence type="ECO:0000313" key="11">
    <source>
        <dbReference type="Proteomes" id="UP000014500"/>
    </source>
</evidence>
<accession>T1ILI6</accession>
<dbReference type="GO" id="GO:0003006">
    <property type="term" value="P:developmental process involved in reproduction"/>
    <property type="evidence" value="ECO:0007669"/>
    <property type="project" value="UniProtKB-ARBA"/>
</dbReference>
<name>T1ILI6_STRMM</name>
<dbReference type="SUPFAM" id="SSF54695">
    <property type="entry name" value="POZ domain"/>
    <property type="match status" value="1"/>
</dbReference>
<feature type="domain" description="C2H2-type" evidence="9">
    <location>
        <begin position="381"/>
        <end position="408"/>
    </location>
</feature>
<feature type="compositionally biased region" description="Basic and acidic residues" evidence="7">
    <location>
        <begin position="186"/>
        <end position="206"/>
    </location>
</feature>
<evidence type="ECO:0000256" key="6">
    <source>
        <dbReference type="PROSITE-ProRule" id="PRU00042"/>
    </source>
</evidence>
<dbReference type="Gene3D" id="3.30.710.10">
    <property type="entry name" value="Potassium Channel Kv1.1, Chain A"/>
    <property type="match status" value="1"/>
</dbReference>
<dbReference type="InterPro" id="IPR013087">
    <property type="entry name" value="Znf_C2H2_type"/>
</dbReference>
<dbReference type="SUPFAM" id="SSF57667">
    <property type="entry name" value="beta-beta-alpha zinc fingers"/>
    <property type="match status" value="2"/>
</dbReference>
<feature type="compositionally biased region" description="Basic and acidic residues" evidence="7">
    <location>
        <begin position="151"/>
        <end position="163"/>
    </location>
</feature>
<dbReference type="eggNOG" id="KOG1721">
    <property type="taxonomic scope" value="Eukaryota"/>
</dbReference>
<dbReference type="GO" id="GO:0048513">
    <property type="term" value="P:animal organ development"/>
    <property type="evidence" value="ECO:0007669"/>
    <property type="project" value="UniProtKB-ARBA"/>
</dbReference>
<dbReference type="OMA" id="KSCRRND"/>
<dbReference type="GO" id="GO:0048666">
    <property type="term" value="P:neuron development"/>
    <property type="evidence" value="ECO:0007669"/>
    <property type="project" value="UniProtKB-ARBA"/>
</dbReference>
<dbReference type="GO" id="GO:0006357">
    <property type="term" value="P:regulation of transcription by RNA polymerase II"/>
    <property type="evidence" value="ECO:0007669"/>
    <property type="project" value="TreeGrafter"/>
</dbReference>
<keyword evidence="1" id="KW-0479">Metal-binding</keyword>
<evidence type="ECO:0000259" key="9">
    <source>
        <dbReference type="PROSITE" id="PS50157"/>
    </source>
</evidence>
<reference evidence="11" key="1">
    <citation type="submission" date="2011-05" db="EMBL/GenBank/DDBJ databases">
        <authorList>
            <person name="Richards S.R."/>
            <person name="Qu J."/>
            <person name="Jiang H."/>
            <person name="Jhangiani S.N."/>
            <person name="Agravi P."/>
            <person name="Goodspeed R."/>
            <person name="Gross S."/>
            <person name="Mandapat C."/>
            <person name="Jackson L."/>
            <person name="Mathew T."/>
            <person name="Pu L."/>
            <person name="Thornton R."/>
            <person name="Saada N."/>
            <person name="Wilczek-Boney K.B."/>
            <person name="Lee S."/>
            <person name="Kovar C."/>
            <person name="Wu Y."/>
            <person name="Scherer S.E."/>
            <person name="Worley K.C."/>
            <person name="Muzny D.M."/>
            <person name="Gibbs R."/>
        </authorList>
    </citation>
    <scope>NUCLEOTIDE SEQUENCE</scope>
    <source>
        <strain evidence="11">Brora</strain>
    </source>
</reference>
<dbReference type="PhylomeDB" id="T1ILI6"/>
<dbReference type="PROSITE" id="PS50097">
    <property type="entry name" value="BTB"/>
    <property type="match status" value="1"/>
</dbReference>
<keyword evidence="11" id="KW-1185">Reference proteome</keyword>
<feature type="region of interest" description="Disordered" evidence="7">
    <location>
        <begin position="139"/>
        <end position="228"/>
    </location>
</feature>
<evidence type="ECO:0008006" key="12">
    <source>
        <dbReference type="Google" id="ProtNLM"/>
    </source>
</evidence>
<dbReference type="GO" id="GO:0005634">
    <property type="term" value="C:nucleus"/>
    <property type="evidence" value="ECO:0007669"/>
    <property type="project" value="TreeGrafter"/>
</dbReference>
<reference evidence="10" key="2">
    <citation type="submission" date="2015-02" db="UniProtKB">
        <authorList>
            <consortium name="EnsemblMetazoa"/>
        </authorList>
    </citation>
    <scope>IDENTIFICATION</scope>
</reference>
<dbReference type="AlphaFoldDB" id="T1ILI6"/>
<evidence type="ECO:0000256" key="1">
    <source>
        <dbReference type="ARBA" id="ARBA00022723"/>
    </source>
</evidence>
<organism evidence="10 11">
    <name type="scientific">Strigamia maritima</name>
    <name type="common">European centipede</name>
    <name type="synonym">Geophilus maritimus</name>
    <dbReference type="NCBI Taxonomy" id="126957"/>
    <lineage>
        <taxon>Eukaryota</taxon>
        <taxon>Metazoa</taxon>
        <taxon>Ecdysozoa</taxon>
        <taxon>Arthropoda</taxon>
        <taxon>Myriapoda</taxon>
        <taxon>Chilopoda</taxon>
        <taxon>Pleurostigmophora</taxon>
        <taxon>Geophilomorpha</taxon>
        <taxon>Linotaeniidae</taxon>
        <taxon>Strigamia</taxon>
    </lineage>
</organism>
<keyword evidence="4" id="KW-0862">Zinc</keyword>
<feature type="domain" description="C2H2-type" evidence="9">
    <location>
        <begin position="349"/>
        <end position="380"/>
    </location>
</feature>
<protein>
    <recommendedName>
        <fullName evidence="12">BTB domain-containing protein</fullName>
    </recommendedName>
</protein>